<evidence type="ECO:0000313" key="2">
    <source>
        <dbReference type="EMBL" id="GJT26079.1"/>
    </source>
</evidence>
<evidence type="ECO:0000313" key="3">
    <source>
        <dbReference type="Proteomes" id="UP001151760"/>
    </source>
</evidence>
<feature type="compositionally biased region" description="Acidic residues" evidence="1">
    <location>
        <begin position="37"/>
        <end position="53"/>
    </location>
</feature>
<organism evidence="2 3">
    <name type="scientific">Tanacetum coccineum</name>
    <dbReference type="NCBI Taxonomy" id="301880"/>
    <lineage>
        <taxon>Eukaryota</taxon>
        <taxon>Viridiplantae</taxon>
        <taxon>Streptophyta</taxon>
        <taxon>Embryophyta</taxon>
        <taxon>Tracheophyta</taxon>
        <taxon>Spermatophyta</taxon>
        <taxon>Magnoliopsida</taxon>
        <taxon>eudicotyledons</taxon>
        <taxon>Gunneridae</taxon>
        <taxon>Pentapetalae</taxon>
        <taxon>asterids</taxon>
        <taxon>campanulids</taxon>
        <taxon>Asterales</taxon>
        <taxon>Asteraceae</taxon>
        <taxon>Asteroideae</taxon>
        <taxon>Anthemideae</taxon>
        <taxon>Anthemidinae</taxon>
        <taxon>Tanacetum</taxon>
    </lineage>
</organism>
<protein>
    <submittedName>
        <fullName evidence="2">Uncharacterized protein</fullName>
    </submittedName>
</protein>
<name>A0ABQ5CMG7_9ASTR</name>
<keyword evidence="3" id="KW-1185">Reference proteome</keyword>
<proteinExistence type="predicted"/>
<reference evidence="2" key="1">
    <citation type="journal article" date="2022" name="Int. J. Mol. Sci.">
        <title>Draft Genome of Tanacetum Coccineum: Genomic Comparison of Closely Related Tanacetum-Family Plants.</title>
        <authorList>
            <person name="Yamashiro T."/>
            <person name="Shiraishi A."/>
            <person name="Nakayama K."/>
            <person name="Satake H."/>
        </authorList>
    </citation>
    <scope>NUCLEOTIDE SEQUENCE</scope>
</reference>
<dbReference type="Proteomes" id="UP001151760">
    <property type="component" value="Unassembled WGS sequence"/>
</dbReference>
<feature type="compositionally biased region" description="Basic and acidic residues" evidence="1">
    <location>
        <begin position="79"/>
        <end position="92"/>
    </location>
</feature>
<evidence type="ECO:0000256" key="1">
    <source>
        <dbReference type="SAM" id="MobiDB-lite"/>
    </source>
</evidence>
<comment type="caution">
    <text evidence="2">The sequence shown here is derived from an EMBL/GenBank/DDBJ whole genome shotgun (WGS) entry which is preliminary data.</text>
</comment>
<dbReference type="EMBL" id="BQNB010014263">
    <property type="protein sequence ID" value="GJT26079.1"/>
    <property type="molecule type" value="Genomic_DNA"/>
</dbReference>
<feature type="region of interest" description="Disordered" evidence="1">
    <location>
        <begin position="37"/>
        <end position="92"/>
    </location>
</feature>
<sequence length="92" mass="10845">MDTDRLCVYVFPFSVTGVARKWWTNEGSDKITTWSEAVEEEDNKLMDDAESSNEELKESDYGNPRNTDNDSFFKPYLDAQEKDNRYEIKKME</sequence>
<gene>
    <name evidence="2" type="ORF">Tco_0906354</name>
</gene>
<accession>A0ABQ5CMG7</accession>
<reference evidence="2" key="2">
    <citation type="submission" date="2022-01" db="EMBL/GenBank/DDBJ databases">
        <authorList>
            <person name="Yamashiro T."/>
            <person name="Shiraishi A."/>
            <person name="Satake H."/>
            <person name="Nakayama K."/>
        </authorList>
    </citation>
    <scope>NUCLEOTIDE SEQUENCE</scope>
</reference>